<evidence type="ECO:0000259" key="1">
    <source>
        <dbReference type="Pfam" id="PF06032"/>
    </source>
</evidence>
<keyword evidence="4" id="KW-1185">Reference proteome</keyword>
<protein>
    <recommendedName>
        <fullName evidence="5">DUF917 domain-containing protein</fullName>
    </recommendedName>
</protein>
<dbReference type="SUPFAM" id="SSF160991">
    <property type="entry name" value="CV3147-like"/>
    <property type="match status" value="1"/>
</dbReference>
<dbReference type="InterPro" id="IPR048350">
    <property type="entry name" value="S-Me-THD-like_C"/>
</dbReference>
<organism evidence="3 4">
    <name type="scientific">Plantibacter flavus</name>
    <dbReference type="NCBI Taxonomy" id="150123"/>
    <lineage>
        <taxon>Bacteria</taxon>
        <taxon>Bacillati</taxon>
        <taxon>Actinomycetota</taxon>
        <taxon>Actinomycetes</taxon>
        <taxon>Micrococcales</taxon>
        <taxon>Microbacteriaceae</taxon>
        <taxon>Plantibacter</taxon>
    </lineage>
</organism>
<dbReference type="Gene3D" id="2.40.390.10">
    <property type="entry name" value="CV3147-like"/>
    <property type="match status" value="1"/>
</dbReference>
<evidence type="ECO:0000313" key="3">
    <source>
        <dbReference type="EMBL" id="ROR80388.1"/>
    </source>
</evidence>
<dbReference type="AlphaFoldDB" id="A0A3N2BYQ2"/>
<sequence length="378" mass="39045">MSTNHPAARSAASATPITSITLADVPALAAGCAIFGTGGGGAVQTPQLGVEIALEQFGPVPVKQVADLDADDVVVAMSGIGAPSVGFEMLGASGQAEIIVEEIERLTGKRITTIMATEIGGSNGVGPVGWAASLGLSILDADGMGRAFPEAPMTAMNVANLPPGYAVLSDVIGNVSILRPVSLAWLERHARALTVASGAISIGANYVMDRDTVRGAVIEGSVSRAVQVGRRLLTATDPVGALTDELGASLITGGKVVDIERRTEGGFTRGSVTVEGIGEHRGRLTRVEIQNENLVVMEDGAVIVSVPDLVTIVDSETGDAISTEMLRFGQRVSVLAWACDPLWRTERGLELAGPRAFGYDLDYEPFGVSADETIGATR</sequence>
<accession>A0A3N2BYQ2</accession>
<evidence type="ECO:0000259" key="2">
    <source>
        <dbReference type="Pfam" id="PF20906"/>
    </source>
</evidence>
<gene>
    <name evidence="3" type="ORF">EDD42_0429</name>
</gene>
<proteinExistence type="predicted"/>
<dbReference type="Gene3D" id="3.40.1610.10">
    <property type="entry name" value="CV3147-like domain"/>
    <property type="match status" value="1"/>
</dbReference>
<dbReference type="Pfam" id="PF20906">
    <property type="entry name" value="S-Me-THD_C"/>
    <property type="match status" value="1"/>
</dbReference>
<reference evidence="3 4" key="1">
    <citation type="submission" date="2018-11" db="EMBL/GenBank/DDBJ databases">
        <title>Sequencing the genomes of 1000 actinobacteria strains.</title>
        <authorList>
            <person name="Klenk H.-P."/>
        </authorList>
    </citation>
    <scope>NUCLEOTIDE SEQUENCE [LARGE SCALE GENOMIC DNA]</scope>
    <source>
        <strain evidence="3 4">DSM 14012</strain>
    </source>
</reference>
<dbReference type="Pfam" id="PF06032">
    <property type="entry name" value="S-Me-THD_N"/>
    <property type="match status" value="1"/>
</dbReference>
<dbReference type="InterPro" id="IPR010318">
    <property type="entry name" value="S-Me-THD_N"/>
</dbReference>
<dbReference type="InterPro" id="IPR027479">
    <property type="entry name" value="S-Me-THD_N_sf"/>
</dbReference>
<dbReference type="Proteomes" id="UP000266915">
    <property type="component" value="Unassembled WGS sequence"/>
</dbReference>
<name>A0A3N2BYQ2_9MICO</name>
<feature type="domain" description="S-Me-THD-like C-terminal" evidence="2">
    <location>
        <begin position="184"/>
        <end position="365"/>
    </location>
</feature>
<dbReference type="InterPro" id="IPR024071">
    <property type="entry name" value="S-Me-THD_C_sf"/>
</dbReference>
<dbReference type="RefSeq" id="WP_085512084.1">
    <property type="nucleotide sequence ID" value="NZ_FXAP01000003.1"/>
</dbReference>
<comment type="caution">
    <text evidence="3">The sequence shown here is derived from an EMBL/GenBank/DDBJ whole genome shotgun (WGS) entry which is preliminary data.</text>
</comment>
<evidence type="ECO:0000313" key="4">
    <source>
        <dbReference type="Proteomes" id="UP000266915"/>
    </source>
</evidence>
<feature type="domain" description="S-Me-THD N-terminal" evidence="1">
    <location>
        <begin position="24"/>
        <end position="178"/>
    </location>
</feature>
<dbReference type="EMBL" id="RKHL01000001">
    <property type="protein sequence ID" value="ROR80388.1"/>
    <property type="molecule type" value="Genomic_DNA"/>
</dbReference>
<evidence type="ECO:0008006" key="5">
    <source>
        <dbReference type="Google" id="ProtNLM"/>
    </source>
</evidence>